<protein>
    <recommendedName>
        <fullName evidence="2">O-acyltransferase WSD1 C-terminal domain-containing protein</fullName>
    </recommendedName>
</protein>
<sequence length="269" mass="29502">MASRSARGGRKTVLTGGDGVEFWPRKLATASFSIQDMKIVKNSVSPNATINDVVLGVLSLGLSEYMHLRSPDAIREGTRLTAITMSNLRSVSGFPDISDLMKGDKETGWGNKIGFMLHPIYIRKPGNSTDPLWHLKEAQVAMNKKKQSKAGRMSYIFGSLAMKIISVDFAAWLMYRMACHSAFLFSNTMGPQQEIYMAGNLVTSIKASASSSPQAMTIHMVSYAGKAVMQILTAENLIPDPDVLAKCFEEALQNMKKRAALISPPKHQQ</sequence>
<keyword evidence="1" id="KW-1133">Transmembrane helix</keyword>
<organism evidence="3 4">
    <name type="scientific">Kalanchoe fedtschenkoi</name>
    <name type="common">Lavender scallops</name>
    <name type="synonym">South American air plant</name>
    <dbReference type="NCBI Taxonomy" id="63787"/>
    <lineage>
        <taxon>Eukaryota</taxon>
        <taxon>Viridiplantae</taxon>
        <taxon>Streptophyta</taxon>
        <taxon>Embryophyta</taxon>
        <taxon>Tracheophyta</taxon>
        <taxon>Spermatophyta</taxon>
        <taxon>Magnoliopsida</taxon>
        <taxon>eudicotyledons</taxon>
        <taxon>Gunneridae</taxon>
        <taxon>Pentapetalae</taxon>
        <taxon>Saxifragales</taxon>
        <taxon>Crassulaceae</taxon>
        <taxon>Kalanchoe</taxon>
    </lineage>
</organism>
<evidence type="ECO:0000313" key="4">
    <source>
        <dbReference type="Proteomes" id="UP000594263"/>
    </source>
</evidence>
<dbReference type="Pfam" id="PF06974">
    <property type="entry name" value="WS_DGAT_C"/>
    <property type="match status" value="1"/>
</dbReference>
<reference evidence="3" key="1">
    <citation type="submission" date="2021-01" db="UniProtKB">
        <authorList>
            <consortium name="EnsemblPlants"/>
        </authorList>
    </citation>
    <scope>IDENTIFICATION</scope>
</reference>
<evidence type="ECO:0000259" key="2">
    <source>
        <dbReference type="Pfam" id="PF06974"/>
    </source>
</evidence>
<feature type="transmembrane region" description="Helical" evidence="1">
    <location>
        <begin position="154"/>
        <end position="175"/>
    </location>
</feature>
<dbReference type="PANTHER" id="PTHR31650">
    <property type="entry name" value="O-ACYLTRANSFERASE (WSD1-LIKE) FAMILY PROTEIN"/>
    <property type="match status" value="1"/>
</dbReference>
<evidence type="ECO:0000313" key="3">
    <source>
        <dbReference type="EnsemblPlants" id="Kaladp0951s0009.1.v1.1"/>
    </source>
</evidence>
<dbReference type="InterPro" id="IPR045034">
    <property type="entry name" value="O-acyltransferase_WSD1-like"/>
</dbReference>
<dbReference type="PANTHER" id="PTHR31650:SF41">
    <property type="entry name" value="O-ACYLTRANSFERASE WSD1-LIKE ISOFORM X1"/>
    <property type="match status" value="1"/>
</dbReference>
<feature type="domain" description="O-acyltransferase WSD1 C-terminal" evidence="2">
    <location>
        <begin position="109"/>
        <end position="256"/>
    </location>
</feature>
<dbReference type="GO" id="GO:0008374">
    <property type="term" value="F:O-acyltransferase activity"/>
    <property type="evidence" value="ECO:0007669"/>
    <property type="project" value="InterPro"/>
</dbReference>
<dbReference type="GO" id="GO:0019432">
    <property type="term" value="P:triglyceride biosynthetic process"/>
    <property type="evidence" value="ECO:0007669"/>
    <property type="project" value="TreeGrafter"/>
</dbReference>
<accession>A0A7N0VJ05</accession>
<dbReference type="AlphaFoldDB" id="A0A7N0VJ05"/>
<keyword evidence="4" id="KW-1185">Reference proteome</keyword>
<dbReference type="EnsemblPlants" id="Kaladp0951s0009.1.v1.1">
    <property type="protein sequence ID" value="Kaladp0951s0009.1.v1.1"/>
    <property type="gene ID" value="Kaladp0951s0009.v1.1"/>
</dbReference>
<evidence type="ECO:0000256" key="1">
    <source>
        <dbReference type="SAM" id="Phobius"/>
    </source>
</evidence>
<dbReference type="GO" id="GO:0005886">
    <property type="term" value="C:plasma membrane"/>
    <property type="evidence" value="ECO:0007669"/>
    <property type="project" value="TreeGrafter"/>
</dbReference>
<dbReference type="Proteomes" id="UP000594263">
    <property type="component" value="Unplaced"/>
</dbReference>
<keyword evidence="1" id="KW-0472">Membrane</keyword>
<keyword evidence="1" id="KW-0812">Transmembrane</keyword>
<dbReference type="Gramene" id="Kaladp0951s0009.1.v1.1">
    <property type="protein sequence ID" value="Kaladp0951s0009.1.v1.1"/>
    <property type="gene ID" value="Kaladp0951s0009.v1.1"/>
</dbReference>
<name>A0A7N0VJ05_KALFE</name>
<dbReference type="InterPro" id="IPR009721">
    <property type="entry name" value="O-acyltransferase_WSD1_C"/>
</dbReference>
<proteinExistence type="predicted"/>